<proteinExistence type="predicted"/>
<dbReference type="InterPro" id="IPR036603">
    <property type="entry name" value="RBP11-like"/>
</dbReference>
<dbReference type="Proteomes" id="UP000041254">
    <property type="component" value="Unassembled WGS sequence"/>
</dbReference>
<dbReference type="VEuPathDB" id="CryptoDB:Vbra_14511"/>
<keyword evidence="1" id="KW-0240">DNA-directed RNA polymerase</keyword>
<evidence type="ECO:0000256" key="2">
    <source>
        <dbReference type="ARBA" id="ARBA00023163"/>
    </source>
</evidence>
<dbReference type="STRING" id="1169540.A0A0G4F5X2"/>
<dbReference type="SMART" id="SM00662">
    <property type="entry name" value="RPOLD"/>
    <property type="match status" value="1"/>
</dbReference>
<dbReference type="OMA" id="WHLLNRG"/>
<evidence type="ECO:0000259" key="3">
    <source>
        <dbReference type="SMART" id="SM00662"/>
    </source>
</evidence>
<evidence type="ECO:0000313" key="4">
    <source>
        <dbReference type="EMBL" id="CEM07616.1"/>
    </source>
</evidence>
<keyword evidence="5" id="KW-1185">Reference proteome</keyword>
<dbReference type="InParanoid" id="A0A0G4F5X2"/>
<sequence>MLKRSDLPTENIKFEMDRTLKEKWEDEFFEWARTEGSKPIVETDYRYDKLKAEIMQEAEGVLPAERAWEPIDLDSIEAKELIEITNKKGAFEGMPVTHWRNRGHFTKFRDFSRDRVETVTKTRMPYVEPEYPRRKLDEWDCFRGIDWTPPKQYERLHKSFFPPPGDTYKTGYDLNNTRTFLRVHSWEEEKTIERDEKLQERYTQPTYVWSPLWEPMTDRRNRAYGNYWCAREEYGDYRMKMNVDEQVLVESSNVTIVPQTGWHYQKLHLGPFVGTMGWSIAPLLKWAAMMRAPGHAVVAVRPHSMNEDKTLNATQEDVLELSLNLKGICFTTREPRKEGRVVVRLAAPADNAAMVTAGMIDWPPFVECTNPEHYVAMINPGETLEMDLKLEWGRGVWMADHEGLFREEHGVENICIRRRDIAEVTNEGFFPIDAVFTPCRRFRFTVHKLDGEIWDATSNPPNMVPLGWKDEICCEIWSDGSCTPKDILLYASNEMQQWFLEMARQLMESVDVEAEEKALEEIKPKMDAWAMLLDKQAFAGGPPMVDWDAPVEELAQNWNYSRLITEEGQQPPGGKQFSIPKTRKPRVTEEEASAWFQEAMKARPYTQEEISDLGAPFDTTPATPTTPTPPVTPTVGQQLGGGLSDAEAARLAYRNNLVTDLPINKRLKGLLNKVGIMTVADVLTYSRGEMLALPGIGKKTVETLEAALRDTFGVTLKPDDD</sequence>
<evidence type="ECO:0000313" key="5">
    <source>
        <dbReference type="Proteomes" id="UP000041254"/>
    </source>
</evidence>
<reference evidence="4 5" key="1">
    <citation type="submission" date="2014-11" db="EMBL/GenBank/DDBJ databases">
        <authorList>
            <person name="Zhu J."/>
            <person name="Qi W."/>
            <person name="Song R."/>
        </authorList>
    </citation>
    <scope>NUCLEOTIDE SEQUENCE [LARGE SCALE GENOMIC DNA]</scope>
</reference>
<gene>
    <name evidence="4" type="ORF">Vbra_14511</name>
</gene>
<dbReference type="AlphaFoldDB" id="A0A0G4F5X2"/>
<dbReference type="Gene3D" id="3.30.1360.10">
    <property type="entry name" value="RNA polymerase, RBP11-like subunit"/>
    <property type="match status" value="1"/>
</dbReference>
<organism evidence="4 5">
    <name type="scientific">Vitrella brassicaformis (strain CCMP3155)</name>
    <dbReference type="NCBI Taxonomy" id="1169540"/>
    <lineage>
        <taxon>Eukaryota</taxon>
        <taxon>Sar</taxon>
        <taxon>Alveolata</taxon>
        <taxon>Colpodellida</taxon>
        <taxon>Vitrellaceae</taxon>
        <taxon>Vitrella</taxon>
    </lineage>
</organism>
<dbReference type="GO" id="GO:0046983">
    <property type="term" value="F:protein dimerization activity"/>
    <property type="evidence" value="ECO:0007669"/>
    <property type="project" value="InterPro"/>
</dbReference>
<keyword evidence="2" id="KW-0804">Transcription</keyword>
<name>A0A0G4F5X2_VITBC</name>
<dbReference type="SUPFAM" id="SSF56553">
    <property type="entry name" value="Insert subdomain of RNA polymerase alpha subunit"/>
    <property type="match status" value="1"/>
</dbReference>
<dbReference type="GO" id="GO:0000428">
    <property type="term" value="C:DNA-directed RNA polymerase complex"/>
    <property type="evidence" value="ECO:0007669"/>
    <property type="project" value="UniProtKB-KW"/>
</dbReference>
<feature type="domain" description="DNA-directed RNA polymerase RpoA/D/Rpb3-type" evidence="3">
    <location>
        <begin position="295"/>
        <end position="505"/>
    </location>
</feature>
<dbReference type="InterPro" id="IPR011262">
    <property type="entry name" value="DNA-dir_RNA_pol_insert"/>
</dbReference>
<accession>A0A0G4F5X2</accession>
<dbReference type="SUPFAM" id="SSF55257">
    <property type="entry name" value="RBP11-like subunits of RNA polymerase"/>
    <property type="match status" value="1"/>
</dbReference>
<dbReference type="Gene3D" id="2.170.120.12">
    <property type="entry name" value="DNA-directed RNA polymerase, insert domain"/>
    <property type="match status" value="1"/>
</dbReference>
<dbReference type="EMBL" id="CDMY01000376">
    <property type="protein sequence ID" value="CEM07616.1"/>
    <property type="molecule type" value="Genomic_DNA"/>
</dbReference>
<dbReference type="SUPFAM" id="SSF47789">
    <property type="entry name" value="C-terminal domain of RNA polymerase alpha subunit"/>
    <property type="match status" value="1"/>
</dbReference>
<dbReference type="InterPro" id="IPR036643">
    <property type="entry name" value="RNApol_insert_sf"/>
</dbReference>
<evidence type="ECO:0000256" key="1">
    <source>
        <dbReference type="ARBA" id="ARBA00022478"/>
    </source>
</evidence>
<dbReference type="InterPro" id="IPR011263">
    <property type="entry name" value="DNA-dir_RNA_pol_RpoA/D/Rpb3"/>
</dbReference>
<dbReference type="GO" id="GO:0003899">
    <property type="term" value="F:DNA-directed RNA polymerase activity"/>
    <property type="evidence" value="ECO:0007669"/>
    <property type="project" value="InterPro"/>
</dbReference>
<dbReference type="GO" id="GO:0006351">
    <property type="term" value="P:DNA-templated transcription"/>
    <property type="evidence" value="ECO:0007669"/>
    <property type="project" value="InterPro"/>
</dbReference>
<dbReference type="Pfam" id="PF01000">
    <property type="entry name" value="RNA_pol_A_bac"/>
    <property type="match status" value="1"/>
</dbReference>
<dbReference type="OrthoDB" id="360088at2759"/>
<dbReference type="PhylomeDB" id="A0A0G4F5X2"/>
<protein>
    <recommendedName>
        <fullName evidence="3">DNA-directed RNA polymerase RpoA/D/Rpb3-type domain-containing protein</fullName>
    </recommendedName>
</protein>
<dbReference type="Gene3D" id="1.10.150.20">
    <property type="entry name" value="5' to 3' exonuclease, C-terminal subdomain"/>
    <property type="match status" value="1"/>
</dbReference>
<dbReference type="FunCoup" id="A0A0G4F5X2">
    <property type="interactions" value="41"/>
</dbReference>